<name>A0A0D0BTT4_9AGAR</name>
<dbReference type="Proteomes" id="UP000053593">
    <property type="component" value="Unassembled WGS sequence"/>
</dbReference>
<dbReference type="EMBL" id="KN834782">
    <property type="protein sequence ID" value="KIK58871.1"/>
    <property type="molecule type" value="Genomic_DNA"/>
</dbReference>
<dbReference type="AlphaFoldDB" id="A0A0D0BTT4"/>
<evidence type="ECO:0000313" key="1">
    <source>
        <dbReference type="EMBL" id="KIK58871.1"/>
    </source>
</evidence>
<sequence length="87" mass="9807">MRRPGHHLTGPVSNDMYGMQCHSSGKVLHMEVVPNAYCSSTVGHIFLDFVKKYGMIPEELNVDGGSETGKMYTCHDALWYVKVQYLI</sequence>
<gene>
    <name evidence="1" type="ORF">GYMLUDRAFT_170475</name>
</gene>
<protein>
    <submittedName>
        <fullName evidence="1">Uncharacterized protein</fullName>
    </submittedName>
</protein>
<reference evidence="1 2" key="1">
    <citation type="submission" date="2014-04" db="EMBL/GenBank/DDBJ databases">
        <title>Evolutionary Origins and Diversification of the Mycorrhizal Mutualists.</title>
        <authorList>
            <consortium name="DOE Joint Genome Institute"/>
            <consortium name="Mycorrhizal Genomics Consortium"/>
            <person name="Kohler A."/>
            <person name="Kuo A."/>
            <person name="Nagy L.G."/>
            <person name="Floudas D."/>
            <person name="Copeland A."/>
            <person name="Barry K.W."/>
            <person name="Cichocki N."/>
            <person name="Veneault-Fourrey C."/>
            <person name="LaButti K."/>
            <person name="Lindquist E.A."/>
            <person name="Lipzen A."/>
            <person name="Lundell T."/>
            <person name="Morin E."/>
            <person name="Murat C."/>
            <person name="Riley R."/>
            <person name="Ohm R."/>
            <person name="Sun H."/>
            <person name="Tunlid A."/>
            <person name="Henrissat B."/>
            <person name="Grigoriev I.V."/>
            <person name="Hibbett D.S."/>
            <person name="Martin F."/>
        </authorList>
    </citation>
    <scope>NUCLEOTIDE SEQUENCE [LARGE SCALE GENOMIC DNA]</scope>
    <source>
        <strain evidence="1 2">FD-317 M1</strain>
    </source>
</reference>
<evidence type="ECO:0000313" key="2">
    <source>
        <dbReference type="Proteomes" id="UP000053593"/>
    </source>
</evidence>
<dbReference type="OrthoDB" id="2974164at2759"/>
<keyword evidence="2" id="KW-1185">Reference proteome</keyword>
<dbReference type="HOGENOM" id="CLU_2483593_0_0_1"/>
<accession>A0A0D0BTT4</accession>
<organism evidence="1 2">
    <name type="scientific">Collybiopsis luxurians FD-317 M1</name>
    <dbReference type="NCBI Taxonomy" id="944289"/>
    <lineage>
        <taxon>Eukaryota</taxon>
        <taxon>Fungi</taxon>
        <taxon>Dikarya</taxon>
        <taxon>Basidiomycota</taxon>
        <taxon>Agaricomycotina</taxon>
        <taxon>Agaricomycetes</taxon>
        <taxon>Agaricomycetidae</taxon>
        <taxon>Agaricales</taxon>
        <taxon>Marasmiineae</taxon>
        <taxon>Omphalotaceae</taxon>
        <taxon>Collybiopsis</taxon>
        <taxon>Collybiopsis luxurians</taxon>
    </lineage>
</organism>
<proteinExistence type="predicted"/>